<feature type="compositionally biased region" description="Polar residues" evidence="1">
    <location>
        <begin position="135"/>
        <end position="146"/>
    </location>
</feature>
<dbReference type="RefSeq" id="XP_026676246.1">
    <property type="nucleotide sequence ID" value="XM_026820445.1"/>
</dbReference>
<evidence type="ECO:0000313" key="2">
    <source>
        <dbReference type="Proteomes" id="UP000079169"/>
    </source>
</evidence>
<sequence length="302" mass="34898">MYGEERPFYSSPGPLEFGVESHHSYSSDATEYSVNEMKYNNYPLNENFYNGSQQSTISDDCQYNDIGRDYFKLPGFHQTFGSTEIGRFSQHDEIFEQIQNQLLSTSVAAEPAAPSTNSPLSSLIDHHNNVLSESHNQSVTLHQTLPSAKKPKAKTQRRTKSTASKSNKNSSSSNNSVANVSHNMPSYSSMEHHPTPTHHPMPESSSKYWNNQMSSYYDRPYIPTPNPIYPYHHHMNHNYSPPASLHDHGTMCNNYECRYHHTSYPYNSYQNSYYENPYYSSQQYHYSHNYHSNYWGYNCQTV</sequence>
<proteinExistence type="predicted"/>
<reference evidence="3 4" key="1">
    <citation type="submission" date="2025-04" db="UniProtKB">
        <authorList>
            <consortium name="RefSeq"/>
        </authorList>
    </citation>
    <scope>IDENTIFICATION</scope>
</reference>
<evidence type="ECO:0000313" key="4">
    <source>
        <dbReference type="RefSeq" id="XP_026676246.1"/>
    </source>
</evidence>
<feature type="compositionally biased region" description="Low complexity" evidence="1">
    <location>
        <begin position="161"/>
        <end position="181"/>
    </location>
</feature>
<dbReference type="Proteomes" id="UP000079169">
    <property type="component" value="Unplaced"/>
</dbReference>
<keyword evidence="2" id="KW-1185">Reference proteome</keyword>
<dbReference type="PaxDb" id="121845-A0A1S3CUY8"/>
<evidence type="ECO:0000313" key="3">
    <source>
        <dbReference type="RefSeq" id="XP_008467567.1"/>
    </source>
</evidence>
<accession>A0A1S3CUY8</accession>
<dbReference type="RefSeq" id="XP_008467567.1">
    <property type="nucleotide sequence ID" value="XM_008469345.3"/>
</dbReference>
<evidence type="ECO:0000256" key="1">
    <source>
        <dbReference type="SAM" id="MobiDB-lite"/>
    </source>
</evidence>
<protein>
    <submittedName>
        <fullName evidence="3 4">Component of gems protein 1-like</fullName>
    </submittedName>
</protein>
<dbReference type="AlphaFoldDB" id="A0A1S3CUY8"/>
<dbReference type="KEGG" id="dci:103505039"/>
<dbReference type="OrthoDB" id="6631448at2759"/>
<feature type="compositionally biased region" description="Basic residues" evidence="1">
    <location>
        <begin position="149"/>
        <end position="160"/>
    </location>
</feature>
<dbReference type="GeneID" id="103505039"/>
<feature type="region of interest" description="Disordered" evidence="1">
    <location>
        <begin position="135"/>
        <end position="205"/>
    </location>
</feature>
<organism evidence="2 3">
    <name type="scientific">Diaphorina citri</name>
    <name type="common">Asian citrus psyllid</name>
    <dbReference type="NCBI Taxonomy" id="121845"/>
    <lineage>
        <taxon>Eukaryota</taxon>
        <taxon>Metazoa</taxon>
        <taxon>Ecdysozoa</taxon>
        <taxon>Arthropoda</taxon>
        <taxon>Hexapoda</taxon>
        <taxon>Insecta</taxon>
        <taxon>Pterygota</taxon>
        <taxon>Neoptera</taxon>
        <taxon>Paraneoptera</taxon>
        <taxon>Hemiptera</taxon>
        <taxon>Sternorrhyncha</taxon>
        <taxon>Psylloidea</taxon>
        <taxon>Psyllidae</taxon>
        <taxon>Diaphorininae</taxon>
        <taxon>Diaphorina</taxon>
    </lineage>
</organism>
<gene>
    <name evidence="3 4" type="primary">LOC103505039</name>
</gene>
<name>A0A1S3CUY8_DIACI</name>